<protein>
    <submittedName>
        <fullName evidence="1">Uncharacterized protein</fullName>
    </submittedName>
</protein>
<proteinExistence type="predicted"/>
<reference evidence="1 2" key="1">
    <citation type="submission" date="2016-10" db="EMBL/GenBank/DDBJ databases">
        <authorList>
            <person name="de Groot N.N."/>
        </authorList>
    </citation>
    <scope>NUCLEOTIDE SEQUENCE [LARGE SCALE GENOMIC DNA]</scope>
    <source>
        <strain evidence="1 2">JCM 19513</strain>
    </source>
</reference>
<dbReference type="EMBL" id="FOAS01000039">
    <property type="protein sequence ID" value="SEL85073.1"/>
    <property type="molecule type" value="Genomic_DNA"/>
</dbReference>
<gene>
    <name evidence="1" type="ORF">SAMN05216214_1391</name>
</gene>
<dbReference type="RefSeq" id="WP_074870815.1">
    <property type="nucleotide sequence ID" value="NZ_FOAS01000039.1"/>
</dbReference>
<dbReference type="Proteomes" id="UP000185766">
    <property type="component" value="Unassembled WGS sequence"/>
</dbReference>
<evidence type="ECO:0000313" key="2">
    <source>
        <dbReference type="Proteomes" id="UP000185766"/>
    </source>
</evidence>
<keyword evidence="2" id="KW-1185">Reference proteome</keyword>
<evidence type="ECO:0000313" key="1">
    <source>
        <dbReference type="EMBL" id="SEL85073.1"/>
    </source>
</evidence>
<organism evidence="1 2">
    <name type="scientific">Atopomonas hussainii</name>
    <dbReference type="NCBI Taxonomy" id="1429083"/>
    <lineage>
        <taxon>Bacteria</taxon>
        <taxon>Pseudomonadati</taxon>
        <taxon>Pseudomonadota</taxon>
        <taxon>Gammaproteobacteria</taxon>
        <taxon>Pseudomonadales</taxon>
        <taxon>Pseudomonadaceae</taxon>
        <taxon>Atopomonas</taxon>
    </lineage>
</organism>
<sequence length="116" mass="13596">MNYISAEEHELLSFFEVEPERASHDIPWPYNDFSYRVSLGAYDIAFGIYPAYKDLSLTIHHNDTEFYSFVATSVKDVRYLQDPRIETLEILISDRESIWLRLRPTVLVTQKFSGEA</sequence>
<name>A0A1H7TK40_9GAMM</name>
<accession>A0A1H7TK40</accession>
<dbReference type="AlphaFoldDB" id="A0A1H7TK40"/>